<feature type="region of interest" description="Disordered" evidence="1">
    <location>
        <begin position="292"/>
        <end position="325"/>
    </location>
</feature>
<name>A0A8J4WJS4_9TREM</name>
<evidence type="ECO:0000256" key="1">
    <source>
        <dbReference type="SAM" id="MobiDB-lite"/>
    </source>
</evidence>
<feature type="region of interest" description="Disordered" evidence="1">
    <location>
        <begin position="141"/>
        <end position="208"/>
    </location>
</feature>
<proteinExistence type="predicted"/>
<keyword evidence="3" id="KW-1185">Reference proteome</keyword>
<sequence>MAAQGSGSGKVDMSLDDNIKMETTAPKKRRSKPRKRRRIAASMIRPRAVSRASRASRFRQSASRRFVPPAAAMAVLRRARETAVAAAQAAADAAALIERSRAQRQDFFDEQRGITGPETSDKIGKLIFACFLTSYTRSRRRRRRRLATTAQTTANGREGATMRPDAPRGRTYRRRNAAYWGRRRERRKLRQAQERTAASIYDPYGDRPLPEPYPFEPEPYSNMLDEYPAMVDYEGYDWPHSVQGDFHSLYGPAFADPIERVPVPANVRYGRSRNDEYLAQARALIQAQNEHLNPGFRPSYESRHYPTPNSRGTSWDSRPQWSHRW</sequence>
<protein>
    <submittedName>
        <fullName evidence="2">Uncharacterized protein</fullName>
    </submittedName>
</protein>
<dbReference type="AlphaFoldDB" id="A0A8J4WJS4"/>
<feature type="compositionally biased region" description="Polar residues" evidence="1">
    <location>
        <begin position="307"/>
        <end position="325"/>
    </location>
</feature>
<evidence type="ECO:0000313" key="2">
    <source>
        <dbReference type="EMBL" id="KAF5403044.1"/>
    </source>
</evidence>
<evidence type="ECO:0000313" key="3">
    <source>
        <dbReference type="Proteomes" id="UP000748531"/>
    </source>
</evidence>
<dbReference type="OrthoDB" id="6262698at2759"/>
<feature type="compositionally biased region" description="Basic residues" evidence="1">
    <location>
        <begin position="26"/>
        <end position="39"/>
    </location>
</feature>
<feature type="region of interest" description="Disordered" evidence="1">
    <location>
        <begin position="1"/>
        <end position="39"/>
    </location>
</feature>
<accession>A0A8J4WJS4</accession>
<organism evidence="2 3">
    <name type="scientific">Paragonimus heterotremus</name>
    <dbReference type="NCBI Taxonomy" id="100268"/>
    <lineage>
        <taxon>Eukaryota</taxon>
        <taxon>Metazoa</taxon>
        <taxon>Spiralia</taxon>
        <taxon>Lophotrochozoa</taxon>
        <taxon>Platyhelminthes</taxon>
        <taxon>Trematoda</taxon>
        <taxon>Digenea</taxon>
        <taxon>Plagiorchiida</taxon>
        <taxon>Troglotremata</taxon>
        <taxon>Troglotrematidae</taxon>
        <taxon>Paragonimus</taxon>
    </lineage>
</organism>
<reference evidence="2" key="1">
    <citation type="submission" date="2019-05" db="EMBL/GenBank/DDBJ databases">
        <title>Annotation for the trematode Paragonimus heterotremus.</title>
        <authorList>
            <person name="Choi Y.-J."/>
        </authorList>
    </citation>
    <scope>NUCLEOTIDE SEQUENCE</scope>
    <source>
        <strain evidence="2">LC</strain>
    </source>
</reference>
<dbReference type="Proteomes" id="UP000748531">
    <property type="component" value="Unassembled WGS sequence"/>
</dbReference>
<dbReference type="EMBL" id="LUCH01001454">
    <property type="protein sequence ID" value="KAF5403044.1"/>
    <property type="molecule type" value="Genomic_DNA"/>
</dbReference>
<comment type="caution">
    <text evidence="2">The sequence shown here is derived from an EMBL/GenBank/DDBJ whole genome shotgun (WGS) entry which is preliminary data.</text>
</comment>
<feature type="compositionally biased region" description="Basic residues" evidence="1">
    <location>
        <begin position="170"/>
        <end position="190"/>
    </location>
</feature>
<gene>
    <name evidence="2" type="ORF">PHET_03664</name>
</gene>